<reference evidence="2" key="1">
    <citation type="submission" date="2020-10" db="EMBL/GenBank/DDBJ databases">
        <authorList>
            <person name="Castelo-Branco R."/>
            <person name="Eusebio N."/>
            <person name="Adriana R."/>
            <person name="Vieira A."/>
            <person name="Brugerolle De Fraissinette N."/>
            <person name="Rezende De Castro R."/>
            <person name="Schneider M.P."/>
            <person name="Vasconcelos V."/>
            <person name="Leao P.N."/>
        </authorList>
    </citation>
    <scope>NUCLEOTIDE SEQUENCE</scope>
    <source>
        <strain evidence="2">LEGE 12446</strain>
    </source>
</reference>
<proteinExistence type="predicted"/>
<dbReference type="RefSeq" id="WP_193917974.1">
    <property type="nucleotide sequence ID" value="NZ_JADEXS020000001.1"/>
</dbReference>
<keyword evidence="1" id="KW-0175">Coiled coil</keyword>
<keyword evidence="3" id="KW-1185">Reference proteome</keyword>
<accession>A0A8J6ZXW7</accession>
<sequence>MSHQVIYSPNIHLFAYHFQNSKNPKQLYEKCDELLDKLKISDFNLKQRINLDKELDRFRVDLIKEEEIKNDNVSPPFEGKLLLDEQQIKIEGFAYPLRIDDSYALALNLRCPEEGQNCQKNVSFLKQFNPDNCLLPEFIAGSLGQTLLITAWLPEKQRELYSEPWQLPDDQQKLSEIALIELANECLNALIPDCQKQPKLHRQGQLFGSPIFEYGILSKNTVYQHILLWLFCTHEADKKFANCYQDFIDLFCYRNQIIQSYTHSREIFPMLEANYKNIEQEIDKLENLTKRYNLTEEDLNQLEVQIKNLVQTASKYARYLQQLEQKRHIIAVHTRNYVEKLRVIKSIIEHEYSSWLGNDISFLEEFSRKKCRRFQEQIQADLAYFAPGSGLIDQAIASIRVLVEIEQLRINRQR</sequence>
<dbReference type="Proteomes" id="UP000622533">
    <property type="component" value="Unassembled WGS sequence"/>
</dbReference>
<gene>
    <name evidence="2" type="ORF">IQ276_16530</name>
</gene>
<dbReference type="EMBL" id="JADEXS010000215">
    <property type="protein sequence ID" value="MBE9023974.1"/>
    <property type="molecule type" value="Genomic_DNA"/>
</dbReference>
<comment type="caution">
    <text evidence="2">The sequence shown here is derived from an EMBL/GenBank/DDBJ whole genome shotgun (WGS) entry which is preliminary data.</text>
</comment>
<evidence type="ECO:0000313" key="3">
    <source>
        <dbReference type="Proteomes" id="UP000622533"/>
    </source>
</evidence>
<evidence type="ECO:0000256" key="1">
    <source>
        <dbReference type="SAM" id="Coils"/>
    </source>
</evidence>
<evidence type="ECO:0000313" key="2">
    <source>
        <dbReference type="EMBL" id="MBE9023974.1"/>
    </source>
</evidence>
<feature type="coiled-coil region" evidence="1">
    <location>
        <begin position="268"/>
        <end position="326"/>
    </location>
</feature>
<dbReference type="AlphaFoldDB" id="A0A8J6ZXW7"/>
<protein>
    <submittedName>
        <fullName evidence="2">Uncharacterized protein</fullName>
    </submittedName>
</protein>
<organism evidence="2 3">
    <name type="scientific">Desmonostoc muscorum LEGE 12446</name>
    <dbReference type="NCBI Taxonomy" id="1828758"/>
    <lineage>
        <taxon>Bacteria</taxon>
        <taxon>Bacillati</taxon>
        <taxon>Cyanobacteriota</taxon>
        <taxon>Cyanophyceae</taxon>
        <taxon>Nostocales</taxon>
        <taxon>Nostocaceae</taxon>
        <taxon>Desmonostoc</taxon>
    </lineage>
</organism>
<name>A0A8J6ZXW7_DESMC</name>